<keyword evidence="2" id="KW-1185">Reference proteome</keyword>
<sequence length="150" mass="16444">MLHVFFSRISHSTANPSSSLSVPQHRGPLFQGCSLGGLAAARPERLCPRRLPGAGGEGCLAPPVSTQARTPCSTILGYSIILQQTFSACCARRVLEFVCDCKKLRLSHEVMQSCCDWHLKSDDLEAKSLREEMLRWGGRISIRVVSFLGV</sequence>
<evidence type="ECO:0000313" key="1">
    <source>
        <dbReference type="EMBL" id="AGW15006.1"/>
    </source>
</evidence>
<reference evidence="2" key="2">
    <citation type="submission" date="2013-07" db="EMBL/GenBank/DDBJ databases">
        <authorList>
            <person name="Morais-Silva F.O."/>
            <person name="Rezende A.M."/>
            <person name="Pimentel C."/>
            <person name="Resende D.M."/>
            <person name="Santos C.I."/>
            <person name="Clemente C."/>
            <person name="de Oliveira L.M."/>
            <person name="da Silva S.M."/>
            <person name="Costa D.A."/>
            <person name="Varela-Raposo A."/>
            <person name="Horacio E.C.A."/>
            <person name="Matos M."/>
            <person name="Flores O."/>
            <person name="Ruiz J.C."/>
            <person name="Rodrigues-Pousada C."/>
        </authorList>
    </citation>
    <scope>NUCLEOTIDE SEQUENCE [LARGE SCALE GENOMIC DNA]</scope>
    <source>
        <strain evidence="2">ATCC 19364 / DSM 1382 / NCIMB 9332 / VKM B-1759</strain>
    </source>
</reference>
<gene>
    <name evidence="1" type="ORF">DGI_3310</name>
</gene>
<proteinExistence type="predicted"/>
<name>T2GFS5_MEGG1</name>
<dbReference type="KEGG" id="dgg:DGI_3310"/>
<evidence type="ECO:0000313" key="2">
    <source>
        <dbReference type="Proteomes" id="UP000016587"/>
    </source>
</evidence>
<reference evidence="1 2" key="1">
    <citation type="journal article" date="2013" name="J. Bacteriol.">
        <title>Roles of HynAB and Ech, the only two hydrogenases found in the model sulfate reducer Desulfovibrio gigas.</title>
        <authorList>
            <person name="Morais-Silva F.O."/>
            <person name="Santos C.I."/>
            <person name="Rodrigues R."/>
            <person name="Pereira I.A."/>
            <person name="Rodrigues-Pousada C."/>
        </authorList>
    </citation>
    <scope>NUCLEOTIDE SEQUENCE [LARGE SCALE GENOMIC DNA]</scope>
    <source>
        <strain evidence="2">ATCC 19364 / DSM 1382 / NCIMB 9332 / VKM B-1759</strain>
    </source>
</reference>
<accession>T2GFS5</accession>
<organism evidence="1 2">
    <name type="scientific">Megalodesulfovibrio gigas (strain ATCC 19364 / DSM 1382 / NCIMB 9332 / VKM B-1759)</name>
    <name type="common">Desulfovibrio gigas</name>
    <dbReference type="NCBI Taxonomy" id="1121448"/>
    <lineage>
        <taxon>Bacteria</taxon>
        <taxon>Pseudomonadati</taxon>
        <taxon>Thermodesulfobacteriota</taxon>
        <taxon>Desulfovibrionia</taxon>
        <taxon>Desulfovibrionales</taxon>
        <taxon>Desulfovibrionaceae</taxon>
        <taxon>Megalodesulfovibrio</taxon>
    </lineage>
</organism>
<dbReference type="HOGENOM" id="CLU_1737593_0_0_7"/>
<dbReference type="AlphaFoldDB" id="T2GFS5"/>
<dbReference type="Proteomes" id="UP000016587">
    <property type="component" value="Chromosome"/>
</dbReference>
<protein>
    <submittedName>
        <fullName evidence="1">Uncharacterized protein</fullName>
    </submittedName>
</protein>
<dbReference type="EMBL" id="CP006585">
    <property type="protein sequence ID" value="AGW15006.1"/>
    <property type="molecule type" value="Genomic_DNA"/>
</dbReference>